<dbReference type="CDD" id="cd08948">
    <property type="entry name" value="5beta-POR_like_SDR_a"/>
    <property type="match status" value="1"/>
</dbReference>
<evidence type="ECO:0000259" key="1">
    <source>
        <dbReference type="Pfam" id="PF22917"/>
    </source>
</evidence>
<gene>
    <name evidence="2" type="ORF">TI39_contig615g00003</name>
</gene>
<dbReference type="PANTHER" id="PTHR32487:SF0">
    <property type="entry name" value="3-OXO-DELTA(4,5)-STEROID 5-BETA-REDUCTASE"/>
    <property type="match status" value="1"/>
</dbReference>
<dbReference type="Pfam" id="PF22917">
    <property type="entry name" value="PRISE"/>
    <property type="match status" value="1"/>
</dbReference>
<dbReference type="PANTHER" id="PTHR32487">
    <property type="entry name" value="3-OXO-DELTA(4,5)-STEROID 5-BETA-REDUCTASE"/>
    <property type="match status" value="1"/>
</dbReference>
<sequence length="377" mass="42302">MAKTALITGVNGISGGAILEYLVDNTTSDQWESIIVTSRSPFKTTVQDPRIHFIALDFSEDANALAAKMRDSCAAVTHAYFCSYVHKDDFKELNSANEALFENFLDALEQVAPKLANVTLQTGGKYYNVHLEPVPSPAREEEGRRYGAIENFYFPQEDKLAGSQRGKAWSWNVIRPEAIIGATSKPNGMNEALTIAMYFLVCRELGTKAPMPTNQRYWEGTDDVSYAPLIADLTIYASTHEHCANEAFNVTTGDYFCWKYMWPRLAAYFGAEASSDQVFKKPVPKEGDVQLELSLADWAGDKREAWEALCDKQNMPAAKGTFDFGTWAFQDWVFQRSWSATLSISKARKFGWTGHIDSYQAFVDTFETFKKHGLIPV</sequence>
<dbReference type="AlphaFoldDB" id="A0A0F4GGM4"/>
<dbReference type="SUPFAM" id="SSF51735">
    <property type="entry name" value="NAD(P)-binding Rossmann-fold domains"/>
    <property type="match status" value="1"/>
</dbReference>
<dbReference type="Proteomes" id="UP000033647">
    <property type="component" value="Unassembled WGS sequence"/>
</dbReference>
<organism evidence="2 3">
    <name type="scientific">Zymoseptoria brevis</name>
    <dbReference type="NCBI Taxonomy" id="1047168"/>
    <lineage>
        <taxon>Eukaryota</taxon>
        <taxon>Fungi</taxon>
        <taxon>Dikarya</taxon>
        <taxon>Ascomycota</taxon>
        <taxon>Pezizomycotina</taxon>
        <taxon>Dothideomycetes</taxon>
        <taxon>Dothideomycetidae</taxon>
        <taxon>Mycosphaerellales</taxon>
        <taxon>Mycosphaerellaceae</taxon>
        <taxon>Zymoseptoria</taxon>
    </lineage>
</organism>
<evidence type="ECO:0000313" key="3">
    <source>
        <dbReference type="Proteomes" id="UP000033647"/>
    </source>
</evidence>
<comment type="caution">
    <text evidence="2">The sequence shown here is derived from an EMBL/GenBank/DDBJ whole genome shotgun (WGS) entry which is preliminary data.</text>
</comment>
<dbReference type="InterPro" id="IPR055222">
    <property type="entry name" value="PRISE-like_Rossmann-fold"/>
</dbReference>
<protein>
    <recommendedName>
        <fullName evidence="1">PRISE-like Rossmann-fold domain-containing protein</fullName>
    </recommendedName>
</protein>
<evidence type="ECO:0000313" key="2">
    <source>
        <dbReference type="EMBL" id="KJX96536.1"/>
    </source>
</evidence>
<feature type="domain" description="PRISE-like Rossmann-fold" evidence="1">
    <location>
        <begin position="5"/>
        <end position="310"/>
    </location>
</feature>
<name>A0A0F4GGM4_9PEZI</name>
<dbReference type="EMBL" id="LAFY01000607">
    <property type="protein sequence ID" value="KJX96536.1"/>
    <property type="molecule type" value="Genomic_DNA"/>
</dbReference>
<proteinExistence type="predicted"/>
<accession>A0A0F4GGM4</accession>
<dbReference type="Gene3D" id="3.40.50.720">
    <property type="entry name" value="NAD(P)-binding Rossmann-like Domain"/>
    <property type="match status" value="1"/>
</dbReference>
<dbReference type="OrthoDB" id="1731983at2759"/>
<dbReference type="STRING" id="1047168.A0A0F4GGM4"/>
<keyword evidence="3" id="KW-1185">Reference proteome</keyword>
<reference evidence="2 3" key="1">
    <citation type="submission" date="2015-03" db="EMBL/GenBank/DDBJ databases">
        <title>RNA-seq based gene annotation and comparative genomics of four Zymoseptoria species reveal species-specific pathogenicity related genes and transposable element activity.</title>
        <authorList>
            <person name="Grandaubert J."/>
            <person name="Bhattacharyya A."/>
            <person name="Stukenbrock E.H."/>
        </authorList>
    </citation>
    <scope>NUCLEOTIDE SEQUENCE [LARGE SCALE GENOMIC DNA]</scope>
    <source>
        <strain evidence="2 3">Zb18110</strain>
    </source>
</reference>
<dbReference type="InterPro" id="IPR036291">
    <property type="entry name" value="NAD(P)-bd_dom_sf"/>
</dbReference>